<dbReference type="PANTHER" id="PTHR33595:SF19">
    <property type="entry name" value="IG-LIKE DOMAIN-CONTAINING PROTEIN"/>
    <property type="match status" value="1"/>
</dbReference>
<dbReference type="Pfam" id="PF25821">
    <property type="entry name" value="DUF7950"/>
    <property type="match status" value="1"/>
</dbReference>
<reference evidence="3" key="1">
    <citation type="journal article" date="2012" name="Nat. Biotechnol.">
        <title>Reference genome sequence of the model plant Setaria.</title>
        <authorList>
            <person name="Bennetzen J.L."/>
            <person name="Schmutz J."/>
            <person name="Wang H."/>
            <person name="Percifield R."/>
            <person name="Hawkins J."/>
            <person name="Pontaroli A.C."/>
            <person name="Estep M."/>
            <person name="Feng L."/>
            <person name="Vaughn J.N."/>
            <person name="Grimwood J."/>
            <person name="Jenkins J."/>
            <person name="Barry K."/>
            <person name="Lindquist E."/>
            <person name="Hellsten U."/>
            <person name="Deshpande S."/>
            <person name="Wang X."/>
            <person name="Wu X."/>
            <person name="Mitros T."/>
            <person name="Triplett J."/>
            <person name="Yang X."/>
            <person name="Ye C.Y."/>
            <person name="Mauro-Herrera M."/>
            <person name="Wang L."/>
            <person name="Li P."/>
            <person name="Sharma M."/>
            <person name="Sharma R."/>
            <person name="Ronald P.C."/>
            <person name="Panaud O."/>
            <person name="Kellogg E.A."/>
            <person name="Brutnell T.P."/>
            <person name="Doust A.N."/>
            <person name="Tuskan G.A."/>
            <person name="Rokhsar D."/>
            <person name="Devos K.M."/>
        </authorList>
    </citation>
    <scope>NUCLEOTIDE SEQUENCE [LARGE SCALE GENOMIC DNA]</scope>
    <source>
        <strain evidence="3">Yugu1</strain>
    </source>
</reference>
<gene>
    <name evidence="3" type="ORF">SETIT_9G302900v2</name>
</gene>
<evidence type="ECO:0000256" key="1">
    <source>
        <dbReference type="SAM" id="MobiDB-lite"/>
    </source>
</evidence>
<accession>A0A368SMB7</accession>
<organism evidence="3">
    <name type="scientific">Setaria italica</name>
    <name type="common">Foxtail millet</name>
    <name type="synonym">Panicum italicum</name>
    <dbReference type="NCBI Taxonomy" id="4555"/>
    <lineage>
        <taxon>Eukaryota</taxon>
        <taxon>Viridiplantae</taxon>
        <taxon>Streptophyta</taxon>
        <taxon>Embryophyta</taxon>
        <taxon>Tracheophyta</taxon>
        <taxon>Spermatophyta</taxon>
        <taxon>Magnoliopsida</taxon>
        <taxon>Liliopsida</taxon>
        <taxon>Poales</taxon>
        <taxon>Poaceae</taxon>
        <taxon>PACMAD clade</taxon>
        <taxon>Panicoideae</taxon>
        <taxon>Panicodae</taxon>
        <taxon>Paniceae</taxon>
        <taxon>Cenchrinae</taxon>
        <taxon>Setaria</taxon>
    </lineage>
</organism>
<sequence length="286" mass="31835">MAPSPPPLPIGATVRSIQWKAQKRSRQDYSVPSPVSKRERDAMSYPSPPVLWATVDVEAPMLLGGRCMPEIYLPSCEENLRRLSLVGSSASSWAPSLDAEQIFSVEHDLISKLQVPKVIKPRPTRPKRTTIRIERSNIIDSTNLLVEVVVSKKTPREVEAELALPNALPAIVSGCNSNRVHLTNDAYKEMVGQPLCPWLNSLLGAGAPRRINGEVVLYVQTFSTVSCLQSTWCAFPCTARISWEDEDATVFLTVPCAIERVTGNSDDYCFIWRFDCKRKSIMYSIA</sequence>
<evidence type="ECO:0000259" key="2">
    <source>
        <dbReference type="Pfam" id="PF25821"/>
    </source>
</evidence>
<feature type="region of interest" description="Disordered" evidence="1">
    <location>
        <begin position="20"/>
        <end position="44"/>
    </location>
</feature>
<dbReference type="EMBL" id="CM003536">
    <property type="protein sequence ID" value="RCV43548.1"/>
    <property type="molecule type" value="Genomic_DNA"/>
</dbReference>
<proteinExistence type="predicted"/>
<evidence type="ECO:0000313" key="3">
    <source>
        <dbReference type="EMBL" id="RCV43548.1"/>
    </source>
</evidence>
<dbReference type="OrthoDB" id="1922150at2759"/>
<feature type="domain" description="DUF7950" evidence="2">
    <location>
        <begin position="152"/>
        <end position="277"/>
    </location>
</feature>
<dbReference type="AlphaFoldDB" id="A0A368SMB7"/>
<dbReference type="InterPro" id="IPR057710">
    <property type="entry name" value="DUF7950"/>
</dbReference>
<name>A0A368SMB7_SETIT</name>
<dbReference type="PANTHER" id="PTHR33595">
    <property type="entry name" value="VON WILLEBRAND FACTOR A DOMAIN PROTEIN"/>
    <property type="match status" value="1"/>
</dbReference>
<reference evidence="3" key="2">
    <citation type="submission" date="2015-07" db="EMBL/GenBank/DDBJ databases">
        <authorList>
            <person name="Noorani M."/>
        </authorList>
    </citation>
    <scope>NUCLEOTIDE SEQUENCE</scope>
    <source>
        <strain evidence="3">Yugu1</strain>
    </source>
</reference>
<protein>
    <recommendedName>
        <fullName evidence="2">DUF7950 domain-containing protein</fullName>
    </recommendedName>
</protein>
<dbReference type="STRING" id="4555.A0A368SMB7"/>